<evidence type="ECO:0000313" key="3">
    <source>
        <dbReference type="Proteomes" id="UP000248975"/>
    </source>
</evidence>
<accession>A0A2W5SBU1</accession>
<comment type="caution">
    <text evidence="2">The sequence shown here is derived from an EMBL/GenBank/DDBJ whole genome shotgun (WGS) entry which is preliminary data.</text>
</comment>
<evidence type="ECO:0000313" key="2">
    <source>
        <dbReference type="EMBL" id="PZQ96685.1"/>
    </source>
</evidence>
<evidence type="ECO:0000256" key="1">
    <source>
        <dbReference type="SAM" id="Phobius"/>
    </source>
</evidence>
<dbReference type="Proteomes" id="UP000248975">
    <property type="component" value="Unassembled WGS sequence"/>
</dbReference>
<proteinExistence type="predicted"/>
<reference evidence="2 3" key="1">
    <citation type="submission" date="2017-08" db="EMBL/GenBank/DDBJ databases">
        <title>Infants hospitalized years apart are colonized by the same room-sourced microbial strains.</title>
        <authorList>
            <person name="Brooks B."/>
            <person name="Olm M.R."/>
            <person name="Firek B.A."/>
            <person name="Baker R."/>
            <person name="Thomas B.C."/>
            <person name="Morowitz M.J."/>
            <person name="Banfield J.F."/>
        </authorList>
    </citation>
    <scope>NUCLEOTIDE SEQUENCE [LARGE SCALE GENOMIC DNA]</scope>
    <source>
        <strain evidence="2">S2_003_000_R2_11</strain>
    </source>
</reference>
<organism evidence="2 3">
    <name type="scientific">Cereibacter sphaeroides</name>
    <name type="common">Rhodobacter sphaeroides</name>
    <dbReference type="NCBI Taxonomy" id="1063"/>
    <lineage>
        <taxon>Bacteria</taxon>
        <taxon>Pseudomonadati</taxon>
        <taxon>Pseudomonadota</taxon>
        <taxon>Alphaproteobacteria</taxon>
        <taxon>Rhodobacterales</taxon>
        <taxon>Paracoccaceae</taxon>
        <taxon>Cereibacter</taxon>
    </lineage>
</organism>
<feature type="transmembrane region" description="Helical" evidence="1">
    <location>
        <begin position="12"/>
        <end position="31"/>
    </location>
</feature>
<feature type="transmembrane region" description="Helical" evidence="1">
    <location>
        <begin position="37"/>
        <end position="55"/>
    </location>
</feature>
<dbReference type="EMBL" id="QFQS01000003">
    <property type="protein sequence ID" value="PZQ96685.1"/>
    <property type="molecule type" value="Genomic_DNA"/>
</dbReference>
<sequence>MSLIRPEVQELLWRAREVIAAAAVGFVGLWLMALGGYLLFPVGALLVVMSALWALHALRRLRFSQDVEAPGMVEVDEGRVGYLGPTFGGFVAVPDMVELRIITVQGRRLWRLKQNDGQALLIPVASAGSDRLFDAFTSLPGMDTQALVEAASGDAGDGVIWQRRQAATAPRPIGN</sequence>
<name>A0A2W5SBU1_CERSP</name>
<keyword evidence="1" id="KW-0812">Transmembrane</keyword>
<protein>
    <submittedName>
        <fullName evidence="2">Uncharacterized protein</fullName>
    </submittedName>
</protein>
<keyword evidence="1" id="KW-1133">Transmembrane helix</keyword>
<keyword evidence="1" id="KW-0472">Membrane</keyword>
<gene>
    <name evidence="2" type="ORF">DI533_13925</name>
</gene>
<dbReference type="AlphaFoldDB" id="A0A2W5SBU1"/>